<feature type="domain" description="Insertion element IS150 protein InsJ-like helix-turn-helix" evidence="3">
    <location>
        <begin position="9"/>
        <end position="52"/>
    </location>
</feature>
<comment type="similarity">
    <text evidence="1">Belongs to the IS150/IS1296 orfA family.</text>
</comment>
<dbReference type="EMBL" id="CVRB01000007">
    <property type="protein sequence ID" value="CRK85185.1"/>
    <property type="molecule type" value="Genomic_DNA"/>
</dbReference>
<feature type="domain" description="Insertion element IS150 protein InsJ-like helix-turn-helix" evidence="3">
    <location>
        <begin position="66"/>
        <end position="118"/>
    </location>
</feature>
<dbReference type="AlphaFoldDB" id="A0A0U1P4G9"/>
<name>A0A0U1P4G9_9BACI</name>
<dbReference type="Gene3D" id="1.10.10.10">
    <property type="entry name" value="Winged helix-like DNA-binding domain superfamily/Winged helix DNA-binding domain"/>
    <property type="match status" value="2"/>
</dbReference>
<organism evidence="4 5">
    <name type="scientific">Neobacillus massiliamazoniensis</name>
    <dbReference type="NCBI Taxonomy" id="1499688"/>
    <lineage>
        <taxon>Bacteria</taxon>
        <taxon>Bacillati</taxon>
        <taxon>Bacillota</taxon>
        <taxon>Bacilli</taxon>
        <taxon>Bacillales</taxon>
        <taxon>Bacillaceae</taxon>
        <taxon>Neobacillus</taxon>
    </lineage>
</organism>
<dbReference type="InterPro" id="IPR036388">
    <property type="entry name" value="WH-like_DNA-bd_sf"/>
</dbReference>
<dbReference type="PANTHER" id="PTHR33795">
    <property type="entry name" value="INSERTION ELEMENT IS150 PROTEIN INSJ"/>
    <property type="match status" value="1"/>
</dbReference>
<accession>A0A0U1P4G9</accession>
<dbReference type="InterPro" id="IPR052057">
    <property type="entry name" value="IS150/IS1296_orfA-like"/>
</dbReference>
<keyword evidence="5" id="KW-1185">Reference proteome</keyword>
<gene>
    <name evidence="4" type="ORF">BN000_05257</name>
</gene>
<dbReference type="Proteomes" id="UP000199087">
    <property type="component" value="Unassembled WGS sequence"/>
</dbReference>
<evidence type="ECO:0000313" key="5">
    <source>
        <dbReference type="Proteomes" id="UP000199087"/>
    </source>
</evidence>
<evidence type="ECO:0000259" key="3">
    <source>
        <dbReference type="Pfam" id="PF13518"/>
    </source>
</evidence>
<dbReference type="SUPFAM" id="SSF48295">
    <property type="entry name" value="TrpR-like"/>
    <property type="match status" value="1"/>
</dbReference>
<evidence type="ECO:0000256" key="2">
    <source>
        <dbReference type="SAM" id="MobiDB-lite"/>
    </source>
</evidence>
<reference evidence="5" key="1">
    <citation type="submission" date="2015-05" db="EMBL/GenBank/DDBJ databases">
        <authorList>
            <person name="Urmite Genomes"/>
        </authorList>
    </citation>
    <scope>NUCLEOTIDE SEQUENCE [LARGE SCALE GENOMIC DNA]</scope>
    <source>
        <strain evidence="5">LF1</strain>
    </source>
</reference>
<feature type="region of interest" description="Disordered" evidence="2">
    <location>
        <begin position="119"/>
        <end position="139"/>
    </location>
</feature>
<dbReference type="Pfam" id="PF13518">
    <property type="entry name" value="HTH_28"/>
    <property type="match status" value="2"/>
</dbReference>
<dbReference type="SUPFAM" id="SSF46689">
    <property type="entry name" value="Homeodomain-like"/>
    <property type="match status" value="1"/>
</dbReference>
<evidence type="ECO:0000313" key="4">
    <source>
        <dbReference type="EMBL" id="CRK85185.1"/>
    </source>
</evidence>
<sequence>MVKFSNECREKVVLEYLNGGGGTHDLAKKYGIGSHTTILNWVNQYKKYGDKAFDVRSPKDVYDGKFKLEVLEWMGKNRASLRETSLHFDITTPSTILSWKRKFEENGVEALFKQRGRPIEMKSNHEYQQGKNEESSELEKLQRENRLLRIENEYLKKLKALIQESEDTDKSKRK</sequence>
<dbReference type="InterPro" id="IPR009057">
    <property type="entry name" value="Homeodomain-like_sf"/>
</dbReference>
<evidence type="ECO:0000256" key="1">
    <source>
        <dbReference type="ARBA" id="ARBA00038232"/>
    </source>
</evidence>
<dbReference type="InterPro" id="IPR010921">
    <property type="entry name" value="Trp_repressor/repl_initiator"/>
</dbReference>
<dbReference type="GO" id="GO:0043565">
    <property type="term" value="F:sequence-specific DNA binding"/>
    <property type="evidence" value="ECO:0007669"/>
    <property type="project" value="InterPro"/>
</dbReference>
<proteinExistence type="inferred from homology"/>
<dbReference type="PANTHER" id="PTHR33795:SF1">
    <property type="entry name" value="INSERTION ELEMENT IS150 PROTEIN INSJ"/>
    <property type="match status" value="1"/>
</dbReference>
<dbReference type="InterPro" id="IPR055247">
    <property type="entry name" value="InsJ-like_HTH"/>
</dbReference>
<dbReference type="STRING" id="1499688.BN000_05257"/>
<protein>
    <submittedName>
        <fullName evidence="4">Transposase</fullName>
    </submittedName>
</protein>